<dbReference type="InterPro" id="IPR011990">
    <property type="entry name" value="TPR-like_helical_dom_sf"/>
</dbReference>
<dbReference type="SMART" id="SM00386">
    <property type="entry name" value="HAT"/>
    <property type="match status" value="11"/>
</dbReference>
<comment type="caution">
    <text evidence="6">The sequence shown here is derived from an EMBL/GenBank/DDBJ whole genome shotgun (WGS) entry which is preliminary data.</text>
</comment>
<dbReference type="InterPro" id="IPR008847">
    <property type="entry name" value="Suf"/>
</dbReference>
<dbReference type="PANTHER" id="PTHR19980:SF0">
    <property type="entry name" value="CLEAVAGE STIMULATION FACTOR SUBUNIT 3"/>
    <property type="match status" value="1"/>
</dbReference>
<dbReference type="InterPro" id="IPR045243">
    <property type="entry name" value="Rna14-like"/>
</dbReference>
<evidence type="ECO:0000256" key="3">
    <source>
        <dbReference type="ARBA" id="ARBA00023242"/>
    </source>
</evidence>
<dbReference type="GO" id="GO:0003729">
    <property type="term" value="F:mRNA binding"/>
    <property type="evidence" value="ECO:0007669"/>
    <property type="project" value="TreeGrafter"/>
</dbReference>
<dbReference type="GO" id="GO:0005634">
    <property type="term" value="C:nucleus"/>
    <property type="evidence" value="ECO:0007669"/>
    <property type="project" value="UniProtKB-SubCell"/>
</dbReference>
<dbReference type="EMBL" id="CASHTH010000125">
    <property type="protein sequence ID" value="CAI7991632.1"/>
    <property type="molecule type" value="Genomic_DNA"/>
</dbReference>
<proteinExistence type="predicted"/>
<evidence type="ECO:0000259" key="5">
    <source>
        <dbReference type="Pfam" id="PF05843"/>
    </source>
</evidence>
<evidence type="ECO:0000256" key="4">
    <source>
        <dbReference type="SAM" id="MobiDB-lite"/>
    </source>
</evidence>
<gene>
    <name evidence="6" type="ORF">GBAR_LOCUS790</name>
</gene>
<dbReference type="InterPro" id="IPR003107">
    <property type="entry name" value="HAT"/>
</dbReference>
<organism evidence="6 7">
    <name type="scientific">Geodia barretti</name>
    <name type="common">Barrett's horny sponge</name>
    <dbReference type="NCBI Taxonomy" id="519541"/>
    <lineage>
        <taxon>Eukaryota</taxon>
        <taxon>Metazoa</taxon>
        <taxon>Porifera</taxon>
        <taxon>Demospongiae</taxon>
        <taxon>Heteroscleromorpha</taxon>
        <taxon>Tetractinellida</taxon>
        <taxon>Astrophorina</taxon>
        <taxon>Geodiidae</taxon>
        <taxon>Geodia</taxon>
    </lineage>
</organism>
<feature type="compositionally biased region" description="Basic residues" evidence="4">
    <location>
        <begin position="639"/>
        <end position="650"/>
    </location>
</feature>
<evidence type="ECO:0000256" key="1">
    <source>
        <dbReference type="ARBA" id="ARBA00004123"/>
    </source>
</evidence>
<keyword evidence="3" id="KW-0539">Nucleus</keyword>
<dbReference type="SUPFAM" id="SSF48452">
    <property type="entry name" value="TPR-like"/>
    <property type="match status" value="1"/>
</dbReference>
<evidence type="ECO:0000313" key="6">
    <source>
        <dbReference type="EMBL" id="CAI7991632.1"/>
    </source>
</evidence>
<protein>
    <submittedName>
        <fullName evidence="6">Cleavage stimulation factor subunit 3</fullName>
    </submittedName>
</protein>
<evidence type="ECO:0000256" key="2">
    <source>
        <dbReference type="ARBA" id="ARBA00022737"/>
    </source>
</evidence>
<evidence type="ECO:0000313" key="7">
    <source>
        <dbReference type="Proteomes" id="UP001174909"/>
    </source>
</evidence>
<name>A0AA35VTI6_GEOBA</name>
<dbReference type="PANTHER" id="PTHR19980">
    <property type="entry name" value="RNA CLEAVAGE STIMULATION FACTOR"/>
    <property type="match status" value="1"/>
</dbReference>
<dbReference type="Pfam" id="PF05843">
    <property type="entry name" value="Suf"/>
    <property type="match status" value="1"/>
</dbReference>
<dbReference type="Proteomes" id="UP001174909">
    <property type="component" value="Unassembled WGS sequence"/>
</dbReference>
<feature type="region of interest" description="Disordered" evidence="4">
    <location>
        <begin position="595"/>
        <end position="650"/>
    </location>
</feature>
<reference evidence="6" key="1">
    <citation type="submission" date="2023-03" db="EMBL/GenBank/DDBJ databases">
        <authorList>
            <person name="Steffen K."/>
            <person name="Cardenas P."/>
        </authorList>
    </citation>
    <scope>NUCLEOTIDE SEQUENCE</scope>
</reference>
<dbReference type="Gene3D" id="1.25.40.1040">
    <property type="match status" value="1"/>
</dbReference>
<keyword evidence="2" id="KW-0677">Repeat</keyword>
<sequence>MLYERLVTQFPTSGRYWRLYIEHEMRNRNYEQVEELFQRCLMKILNIDLWKCYVTYVRETKSSLPNFRVKMKQAYDFAVEHVGIDFHSTTLWADYINFLKSEATSGSYAETQKTNAIRKAYHQVVMTPLMNIEQMWRDYCNFEQMSSKAAAKRNIDAVSRTYVHSKRASAELESCTRGLIRGATSVPLLGTVQEIQQLKIWKQFIAWEKRNPTRTESNALLVKRVLYAYEQCLLCYSHCAEIWYEAALYLQRASETGNTQFKERWAEEAAMLYERATTISLSNSPLLHFAFADFEESRLKFDKAEAIYKKLLEKKDIQPTLVFVQYMKFSRRTEGIKAARNVFKQAREDPRCSHQIYVAAALMEYNISKDKAIAYKIFELGLKKFADDPTYVLAYLDHLSHLNEDNNTRVLFEKVLATMPAEKTKEVWDKYVEFESNVGDLASLLKVEKKRAASMRGNSKMDPSQCREALLLVDRYSYLGLIPCSETELKVMEHPCAAKVDLEPASGSSGLQSTRAKDTIAETSLSGNISRPDTSHMLPFRPSATSGVGMNAVPGGHFPLPSEVAYLMSRIPPPQCFNGPFVNLNELVHLIKTSDLPSSLAPGPPDRPGKKRRAEGRDDSDDETQSSTAPPTNDIYRARQQKRAHTVNSS</sequence>
<accession>A0AA35VTI6</accession>
<dbReference type="AlphaFoldDB" id="A0AA35VTI6"/>
<comment type="subcellular location">
    <subcellularLocation>
        <location evidence="1">Nucleus</location>
    </subcellularLocation>
</comment>
<dbReference type="GO" id="GO:0031124">
    <property type="term" value="P:mRNA 3'-end processing"/>
    <property type="evidence" value="ECO:0007669"/>
    <property type="project" value="InterPro"/>
</dbReference>
<keyword evidence="7" id="KW-1185">Reference proteome</keyword>
<feature type="domain" description="Suppressor of forked" evidence="5">
    <location>
        <begin position="2"/>
        <end position="489"/>
    </location>
</feature>